<keyword evidence="2" id="KW-1185">Reference proteome</keyword>
<evidence type="ECO:0000313" key="1">
    <source>
        <dbReference type="EMBL" id="KZC06466.1"/>
    </source>
</evidence>
<dbReference type="Proteomes" id="UP000076502">
    <property type="component" value="Unassembled WGS sequence"/>
</dbReference>
<protein>
    <submittedName>
        <fullName evidence="1">Uncharacterized protein</fullName>
    </submittedName>
</protein>
<gene>
    <name evidence="1" type="ORF">WN55_10377</name>
</gene>
<reference evidence="1 2" key="1">
    <citation type="submission" date="2015-07" db="EMBL/GenBank/DDBJ databases">
        <title>The genome of Dufourea novaeangliae.</title>
        <authorList>
            <person name="Pan H."/>
            <person name="Kapheim K."/>
        </authorList>
    </citation>
    <scope>NUCLEOTIDE SEQUENCE [LARGE SCALE GENOMIC DNA]</scope>
    <source>
        <strain evidence="1">0120121106</strain>
        <tissue evidence="1">Whole body</tissue>
    </source>
</reference>
<accession>A0A154P3H4</accession>
<name>A0A154P3H4_DUFNO</name>
<dbReference type="EMBL" id="KQ434809">
    <property type="protein sequence ID" value="KZC06466.1"/>
    <property type="molecule type" value="Genomic_DNA"/>
</dbReference>
<proteinExistence type="predicted"/>
<organism evidence="1 2">
    <name type="scientific">Dufourea novaeangliae</name>
    <name type="common">Sweat bee</name>
    <dbReference type="NCBI Taxonomy" id="178035"/>
    <lineage>
        <taxon>Eukaryota</taxon>
        <taxon>Metazoa</taxon>
        <taxon>Ecdysozoa</taxon>
        <taxon>Arthropoda</taxon>
        <taxon>Hexapoda</taxon>
        <taxon>Insecta</taxon>
        <taxon>Pterygota</taxon>
        <taxon>Neoptera</taxon>
        <taxon>Endopterygota</taxon>
        <taxon>Hymenoptera</taxon>
        <taxon>Apocrita</taxon>
        <taxon>Aculeata</taxon>
        <taxon>Apoidea</taxon>
        <taxon>Anthophila</taxon>
        <taxon>Halictidae</taxon>
        <taxon>Rophitinae</taxon>
        <taxon>Dufourea</taxon>
    </lineage>
</organism>
<evidence type="ECO:0000313" key="2">
    <source>
        <dbReference type="Proteomes" id="UP000076502"/>
    </source>
</evidence>
<sequence length="204" mass="22893">MQRRNREERNATVHVPYAQGERDVGMYVNVLRFDSADKELRSGDKAGECTKICTALKKRVVHELTIDKAEQSLARLQPLLGWLRGWKVLNGADAVNGAAWTDPGGKMRRKEAGYVEVSRQDRPRDEDEFRGSCYFTTPRVLTSCKILSRDTMAAGIVADVDAAVSARFESGKDEEEIRNQEDLRLRQCQPAVAATDRPQHCQAA</sequence>
<dbReference type="AlphaFoldDB" id="A0A154P3H4"/>